<dbReference type="STRING" id="1791.GCA_001049355_02475"/>
<dbReference type="GO" id="GO:0016020">
    <property type="term" value="C:membrane"/>
    <property type="evidence" value="ECO:0007669"/>
    <property type="project" value="TreeGrafter"/>
</dbReference>
<accession>A0A3S5EJ58</accession>
<sequence>MKDPRHNDPASTTDDPTDHGATHDHFVDALLAAVRRDSGGESSTVPDAMVTALSLVRKLGIEFVRRYHRLEIDSAAPQLDAPVLFVANHGFGGIFDLNVFAMGAALEQLELTRPVTILTHQLAWTLKVGPLLEPLGARPASHESAREAYENGHHVVVLPGGDLDAAKAWEDRNRIVFGGRAGFARLALEFGVPVIPIVTAGAGESLVVLSSGERLAHALRLDKILRVKALPLSVSLPWGVNLGAVGMLPYLPLPTKLRTRVLAPMNPHPDEDADAYAERIRSAMQSALDEMTANRRPLLG</sequence>
<evidence type="ECO:0000256" key="1">
    <source>
        <dbReference type="SAM" id="MobiDB-lite"/>
    </source>
</evidence>
<feature type="region of interest" description="Disordered" evidence="1">
    <location>
        <begin position="1"/>
        <end position="21"/>
    </location>
</feature>
<dbReference type="InterPro" id="IPR002123">
    <property type="entry name" value="Plipid/glycerol_acylTrfase"/>
</dbReference>
<feature type="domain" description="Phospholipid/glycerol acyltransferase" evidence="2">
    <location>
        <begin position="78"/>
        <end position="198"/>
    </location>
</feature>
<keyword evidence="3" id="KW-0012">Acyltransferase</keyword>
<dbReference type="PANTHER" id="PTHR22753:SF14">
    <property type="entry name" value="MONOACYLGLYCEROL_DIACYLGLYCEROL O-ACYLTRANSFERASE"/>
    <property type="match status" value="1"/>
</dbReference>
<reference evidence="3 4" key="1">
    <citation type="submission" date="2018-12" db="EMBL/GenBank/DDBJ databases">
        <authorList>
            <consortium name="Pathogen Informatics"/>
        </authorList>
    </citation>
    <scope>NUCLEOTIDE SEQUENCE [LARGE SCALE GENOMIC DNA]</scope>
    <source>
        <strain evidence="3 4">NCTC10437</strain>
    </source>
</reference>
<keyword evidence="4" id="KW-1185">Reference proteome</keyword>
<name>A0A3S5EJ58_MYCAU</name>
<dbReference type="EMBL" id="LR134356">
    <property type="protein sequence ID" value="VEG53014.1"/>
    <property type="molecule type" value="Genomic_DNA"/>
</dbReference>
<dbReference type="SUPFAM" id="SSF69593">
    <property type="entry name" value="Glycerol-3-phosphate (1)-acyltransferase"/>
    <property type="match status" value="1"/>
</dbReference>
<evidence type="ECO:0000259" key="2">
    <source>
        <dbReference type="Pfam" id="PF01553"/>
    </source>
</evidence>
<organism evidence="3 4">
    <name type="scientific">Mycolicibacterium aurum</name>
    <name type="common">Mycobacterium aurum</name>
    <dbReference type="NCBI Taxonomy" id="1791"/>
    <lineage>
        <taxon>Bacteria</taxon>
        <taxon>Bacillati</taxon>
        <taxon>Actinomycetota</taxon>
        <taxon>Actinomycetes</taxon>
        <taxon>Mycobacteriales</taxon>
        <taxon>Mycobacteriaceae</taxon>
        <taxon>Mycolicibacterium</taxon>
    </lineage>
</organism>
<dbReference type="RefSeq" id="WP_232786788.1">
    <property type="nucleotide sequence ID" value="NZ_CVQQ01000006.1"/>
</dbReference>
<dbReference type="KEGG" id="mauu:NCTC10437_01751"/>
<protein>
    <submittedName>
        <fullName evidence="3">Phospholipid/glycerol acyltransferase</fullName>
    </submittedName>
</protein>
<dbReference type="GO" id="GO:0016746">
    <property type="term" value="F:acyltransferase activity"/>
    <property type="evidence" value="ECO:0007669"/>
    <property type="project" value="UniProtKB-KW"/>
</dbReference>
<dbReference type="Proteomes" id="UP000279306">
    <property type="component" value="Chromosome"/>
</dbReference>
<evidence type="ECO:0000313" key="4">
    <source>
        <dbReference type="Proteomes" id="UP000279306"/>
    </source>
</evidence>
<dbReference type="Pfam" id="PF01553">
    <property type="entry name" value="Acyltransferase"/>
    <property type="match status" value="1"/>
</dbReference>
<dbReference type="AlphaFoldDB" id="A0A3S5EJ58"/>
<proteinExistence type="predicted"/>
<keyword evidence="3" id="KW-0808">Transferase</keyword>
<gene>
    <name evidence="3" type="ORF">NCTC10437_01751</name>
</gene>
<evidence type="ECO:0000313" key="3">
    <source>
        <dbReference type="EMBL" id="VEG53014.1"/>
    </source>
</evidence>
<dbReference type="PANTHER" id="PTHR22753">
    <property type="entry name" value="TRANSMEMBRANE PROTEIN 68"/>
    <property type="match status" value="1"/>
</dbReference>